<feature type="region of interest" description="Disordered" evidence="1">
    <location>
        <begin position="126"/>
        <end position="158"/>
    </location>
</feature>
<gene>
    <name evidence="2" type="ORF">AWZ03_004333</name>
</gene>
<reference evidence="2 3" key="1">
    <citation type="journal article" date="2019" name="J. Hered.">
        <title>An Improved Genome Assembly for Drosophila navojoa, the Basal Species in the mojavensis Cluster.</title>
        <authorList>
            <person name="Vanderlinde T."/>
            <person name="Dupim E.G."/>
            <person name="Nazario-Yepiz N.O."/>
            <person name="Carvalho A.B."/>
        </authorList>
    </citation>
    <scope>NUCLEOTIDE SEQUENCE [LARGE SCALE GENOMIC DNA]</scope>
    <source>
        <strain evidence="2">Navoj_Jal97</strain>
        <tissue evidence="2">Whole organism</tissue>
    </source>
</reference>
<feature type="compositionally biased region" description="Pro residues" evidence="1">
    <location>
        <begin position="282"/>
        <end position="291"/>
    </location>
</feature>
<feature type="region of interest" description="Disordered" evidence="1">
    <location>
        <begin position="228"/>
        <end position="291"/>
    </location>
</feature>
<dbReference type="OMA" id="HCHSHCN"/>
<dbReference type="EMBL" id="LSRL02000025">
    <property type="protein sequence ID" value="TDG49244.1"/>
    <property type="molecule type" value="Genomic_DNA"/>
</dbReference>
<protein>
    <submittedName>
        <fullName evidence="2">Uncharacterized protein</fullName>
    </submittedName>
</protein>
<proteinExistence type="predicted"/>
<feature type="compositionally biased region" description="Pro residues" evidence="1">
    <location>
        <begin position="129"/>
        <end position="138"/>
    </location>
</feature>
<evidence type="ECO:0000313" key="3">
    <source>
        <dbReference type="Proteomes" id="UP000295192"/>
    </source>
</evidence>
<sequence>MRHKGNVCQGPLGGKLSQHAVKLDNLGAAQSASPAVGLRLMGILPCSLQWQSTPTPTPTSAPTSAAGGKAPRLSYSSTVARANSNPYPLPGSNKCCNNSDQPPPPAASCCQECRCCRRSYEHLPMPRLQQPPPPPPPQVTAAMQAQHQHQHPHQPPPQQFSCITTLQQTTTTQQLPPFPCLEAAGAPAQQPAAGNCQQTRTPCHAHCNSSASCHSNYDFALSYNNSHSHTNSNNNNSSSNNNNTAPPMIFVPFSMPVPPQTVPNPFSHAPKDSAKPFSQTRAPPPPLPPPPPPSLLLPLAFQCHYQTPLPIAGPLPARAPPTPPPRQVLPLKVVAAAAIRAHQQRFVCLCIADQYILIKNQQQQQL</sequence>
<comment type="caution">
    <text evidence="2">The sequence shown here is derived from an EMBL/GenBank/DDBJ whole genome shotgun (WGS) entry which is preliminary data.</text>
</comment>
<keyword evidence="3" id="KW-1185">Reference proteome</keyword>
<evidence type="ECO:0000256" key="1">
    <source>
        <dbReference type="SAM" id="MobiDB-lite"/>
    </source>
</evidence>
<dbReference type="OrthoDB" id="439808at2759"/>
<feature type="compositionally biased region" description="Low complexity" evidence="1">
    <location>
        <begin position="228"/>
        <end position="244"/>
    </location>
</feature>
<feature type="region of interest" description="Disordered" evidence="1">
    <location>
        <begin position="51"/>
        <end position="73"/>
    </location>
</feature>
<feature type="compositionally biased region" description="Low complexity" evidence="1">
    <location>
        <begin position="52"/>
        <end position="66"/>
    </location>
</feature>
<name>A0A484BKQ0_DRONA</name>
<dbReference type="Proteomes" id="UP000295192">
    <property type="component" value="Unassembled WGS sequence"/>
</dbReference>
<organism evidence="2 3">
    <name type="scientific">Drosophila navojoa</name>
    <name type="common">Fruit fly</name>
    <dbReference type="NCBI Taxonomy" id="7232"/>
    <lineage>
        <taxon>Eukaryota</taxon>
        <taxon>Metazoa</taxon>
        <taxon>Ecdysozoa</taxon>
        <taxon>Arthropoda</taxon>
        <taxon>Hexapoda</taxon>
        <taxon>Insecta</taxon>
        <taxon>Pterygota</taxon>
        <taxon>Neoptera</taxon>
        <taxon>Endopterygota</taxon>
        <taxon>Diptera</taxon>
        <taxon>Brachycera</taxon>
        <taxon>Muscomorpha</taxon>
        <taxon>Ephydroidea</taxon>
        <taxon>Drosophilidae</taxon>
        <taxon>Drosophila</taxon>
    </lineage>
</organism>
<evidence type="ECO:0000313" key="2">
    <source>
        <dbReference type="EMBL" id="TDG49244.1"/>
    </source>
</evidence>
<dbReference type="AlphaFoldDB" id="A0A484BKQ0"/>
<accession>A0A484BKQ0</accession>